<dbReference type="GeneID" id="38129071"/>
<dbReference type="GO" id="GO:0015031">
    <property type="term" value="P:protein transport"/>
    <property type="evidence" value="ECO:0007669"/>
    <property type="project" value="UniProtKB-KW"/>
</dbReference>
<dbReference type="PROSITE" id="PS51420">
    <property type="entry name" value="RHO"/>
    <property type="match status" value="1"/>
</dbReference>
<evidence type="ECO:0000259" key="14">
    <source>
        <dbReference type="SMART" id="SM00382"/>
    </source>
</evidence>
<dbReference type="CDD" id="cd19511">
    <property type="entry name" value="RecA-like_CDC48_r2-like"/>
    <property type="match status" value="1"/>
</dbReference>
<keyword evidence="4" id="KW-1003">Cell membrane</keyword>
<proteinExistence type="inferred from homology"/>
<dbReference type="PROSITE" id="PS51419">
    <property type="entry name" value="RAB"/>
    <property type="match status" value="1"/>
</dbReference>
<evidence type="ECO:0000256" key="2">
    <source>
        <dbReference type="ARBA" id="ARBA00006270"/>
    </source>
</evidence>
<dbReference type="InterPro" id="IPR003960">
    <property type="entry name" value="ATPase_AAA_CS"/>
</dbReference>
<dbReference type="OrthoDB" id="27435at2759"/>
<dbReference type="FunFam" id="3.40.50.300:FF:000363">
    <property type="entry name" value="Secretion related GTPase srgA"/>
    <property type="match status" value="1"/>
</dbReference>
<sequence length="1235" mass="137766">MRMRNASGIGLLMGQFSLLKTEIDSEFTTDDRLRDAVFRGVLMLKVLLQRVAHESTEHELEEGVLMAVDKEIVQSQSEMANFHQTPEYVIEQLLEILDGLLPDYGAYSRRTINHHGRPSCLVRYWLPLSVAVLSTSTFLRLLSSRQHELIGWISNIGSTACEFWGNWVVEPTRRLVGTIRHDEKSEIALMSKNSLEADRASLERMVLDFVLDRPESEKDPAAKQIDALTARIREGDLTPVLRAYEKDLRKPFIGTVRGDLVRALLIQIQKTKVDVEIAIGGIDSLLKSQELVFGFVSLTPGIMVTYAFLRWAFGVFGNRKGLQVGRRKHELRHALRDVDRTLTLSTPTDSGVLTYKDHGLLVCGAEILLQKAATVLTGADLREFQEDIGDLLNIHIGVQRQTQVIKLLLIGDSGVGKSCCLLRFSEDSFTPSFITTIGIDFKIRTIELDGKRVKLQIWDTAGQERFRTITTAYYRGAMGILLVYDVTDERSFQNIRTWFSNVEQHASEGVHKILIGNKCDWEEKRAVSTEQGKQLADELGIPFLEVSAKNNINIEKAFYSLASAIKKGMDTSKSEQVGSQGVNIDHQGSGTSGNRLTRYGPLPSSDKCHWGWALELPLSRCELVAVGLTFDLELKGQRRSFKVSDIKTAARNSANTLFRFTDSSKIFIGDEFDDAPEEAPSAIQVKSSGLGGMSRQIDSINESLADFNLGLQQFRMPSFYEHSRGIILYGPKGTGKSALLHRIQAAGWRKTFSLGSSMFGRNAGDAEAKVRNVFQEAVRCQPSAIIIDQLDFIAPKRASLDSQSLTSVLCECLDLAKSALVLVVAATRHPNDVDDTLRTPHRLAIEIEMQVPTAQDRAEILRAICGSPLHQLNEALIDMIAEKTHGYVGADLFALLQLVCRKARQRQLCQSRSPTRLRDVTSTPDSVAGDGHIAKNMVVDLDIEESDVMSALQETRPTAMREVFLETPKVRWTDIGGQHDIKRRLQKAVERPLKFPERMKRLNVNSKKGILLYGPPGCSKTLTVKALATEAGLNFLAVKGAEILSMYVGESERALREIFRKARSARPSIIFFDEIDAIASRRNSSHGGVNVLTTLLNEMDGIEELKNVLVIAATNKPDVIDPALMRPGRLDNILYIGPPDFEARKEILNIWFRKSVVHPEVDLEELAIRTEGYSGAEIVSICETAGDAALDEEEETGQEQEVKLKHFEYALGQVQRQITHAVIKEYEQWGRSAES</sequence>
<keyword evidence="9" id="KW-0472">Membrane</keyword>
<protein>
    <recommendedName>
        <fullName evidence="14">AAA+ ATPase domain-containing protein</fullName>
    </recommendedName>
</protein>
<dbReference type="GO" id="GO:0016887">
    <property type="term" value="F:ATP hydrolysis activity"/>
    <property type="evidence" value="ECO:0007669"/>
    <property type="project" value="InterPro"/>
</dbReference>
<dbReference type="InterPro" id="IPR013946">
    <property type="entry name" value="NCA2-like"/>
</dbReference>
<keyword evidence="11" id="KW-0636">Prenylation</keyword>
<dbReference type="RefSeq" id="XP_026613406.1">
    <property type="nucleotide sequence ID" value="XM_026760716.1"/>
</dbReference>
<dbReference type="SMART" id="SM00174">
    <property type="entry name" value="RHO"/>
    <property type="match status" value="1"/>
</dbReference>
<evidence type="ECO:0000256" key="4">
    <source>
        <dbReference type="ARBA" id="ARBA00022475"/>
    </source>
</evidence>
<dbReference type="Pfam" id="PF08637">
    <property type="entry name" value="NCA2"/>
    <property type="match status" value="1"/>
</dbReference>
<evidence type="ECO:0000256" key="12">
    <source>
        <dbReference type="ARBA" id="ARBA00025673"/>
    </source>
</evidence>
<keyword evidence="5" id="KW-0547">Nucleotide-binding</keyword>
<keyword evidence="6" id="KW-0067">ATP-binding</keyword>
<keyword evidence="10" id="KW-0449">Lipoprotein</keyword>
<dbReference type="PROSITE" id="PS00674">
    <property type="entry name" value="AAA"/>
    <property type="match status" value="1"/>
</dbReference>
<evidence type="ECO:0000256" key="6">
    <source>
        <dbReference type="ARBA" id="ARBA00022840"/>
    </source>
</evidence>
<dbReference type="EMBL" id="NKHU02000131">
    <property type="protein sequence ID" value="RHZ52738.1"/>
    <property type="molecule type" value="Genomic_DNA"/>
</dbReference>
<dbReference type="GO" id="GO:0005886">
    <property type="term" value="C:plasma membrane"/>
    <property type="evidence" value="ECO:0007669"/>
    <property type="project" value="UniProtKB-SubCell"/>
</dbReference>
<dbReference type="Pfam" id="PF17862">
    <property type="entry name" value="AAA_lid_3"/>
    <property type="match status" value="1"/>
</dbReference>
<dbReference type="GO" id="GO:0003924">
    <property type="term" value="F:GTPase activity"/>
    <property type="evidence" value="ECO:0007669"/>
    <property type="project" value="InterPro"/>
</dbReference>
<dbReference type="PROSITE" id="PS51421">
    <property type="entry name" value="RAS"/>
    <property type="match status" value="1"/>
</dbReference>
<dbReference type="SMART" id="SM00382">
    <property type="entry name" value="AAA"/>
    <property type="match status" value="2"/>
</dbReference>
<dbReference type="GO" id="GO:0005737">
    <property type="term" value="C:cytoplasm"/>
    <property type="evidence" value="ECO:0007669"/>
    <property type="project" value="TreeGrafter"/>
</dbReference>
<evidence type="ECO:0000256" key="7">
    <source>
        <dbReference type="ARBA" id="ARBA00022927"/>
    </source>
</evidence>
<organism evidence="15 16">
    <name type="scientific">Aspergillus thermomutatus</name>
    <name type="common">Neosartorya pseudofischeri</name>
    <dbReference type="NCBI Taxonomy" id="41047"/>
    <lineage>
        <taxon>Eukaryota</taxon>
        <taxon>Fungi</taxon>
        <taxon>Dikarya</taxon>
        <taxon>Ascomycota</taxon>
        <taxon>Pezizomycotina</taxon>
        <taxon>Eurotiomycetes</taxon>
        <taxon>Eurotiomycetidae</taxon>
        <taxon>Eurotiales</taxon>
        <taxon>Aspergillaceae</taxon>
        <taxon>Aspergillus</taxon>
        <taxon>Aspergillus subgen. Fumigati</taxon>
    </lineage>
</organism>
<dbReference type="SMART" id="SM00176">
    <property type="entry name" value="RAN"/>
    <property type="match status" value="1"/>
</dbReference>
<comment type="function">
    <text evidence="12">Protein transport. Probably involved in vesicular traffic.</text>
</comment>
<accession>A0A397GSU7</accession>
<dbReference type="VEuPathDB" id="FungiDB:CDV56_107097"/>
<dbReference type="STRING" id="41047.A0A397GSU7"/>
<dbReference type="GO" id="GO:0005524">
    <property type="term" value="F:ATP binding"/>
    <property type="evidence" value="ECO:0007669"/>
    <property type="project" value="UniProtKB-KW"/>
</dbReference>
<dbReference type="PANTHER" id="PTHR23077">
    <property type="entry name" value="AAA-FAMILY ATPASE"/>
    <property type="match status" value="1"/>
</dbReference>
<keyword evidence="7" id="KW-0653">Protein transport</keyword>
<dbReference type="InterPro" id="IPR050168">
    <property type="entry name" value="AAA_ATPase_domain"/>
</dbReference>
<evidence type="ECO:0000256" key="9">
    <source>
        <dbReference type="ARBA" id="ARBA00023136"/>
    </source>
</evidence>
<dbReference type="Pfam" id="PF00004">
    <property type="entry name" value="AAA"/>
    <property type="match status" value="2"/>
</dbReference>
<dbReference type="PRINTS" id="PR00449">
    <property type="entry name" value="RASTRNSFRMNG"/>
</dbReference>
<evidence type="ECO:0000256" key="8">
    <source>
        <dbReference type="ARBA" id="ARBA00023134"/>
    </source>
</evidence>
<evidence type="ECO:0000256" key="11">
    <source>
        <dbReference type="ARBA" id="ARBA00023289"/>
    </source>
</evidence>
<evidence type="ECO:0000256" key="1">
    <source>
        <dbReference type="ARBA" id="ARBA00004342"/>
    </source>
</evidence>
<dbReference type="CDD" id="cd01867">
    <property type="entry name" value="Rab8_Rab10_Rab13_like"/>
    <property type="match status" value="1"/>
</dbReference>
<dbReference type="Gene3D" id="3.40.50.300">
    <property type="entry name" value="P-loop containing nucleotide triphosphate hydrolases"/>
    <property type="match status" value="3"/>
</dbReference>
<dbReference type="Proteomes" id="UP000215305">
    <property type="component" value="Unassembled WGS sequence"/>
</dbReference>
<keyword evidence="3" id="KW-0813">Transport</keyword>
<keyword evidence="16" id="KW-1185">Reference proteome</keyword>
<gene>
    <name evidence="15" type="ORF">CDV56_107097</name>
</gene>
<dbReference type="SUPFAM" id="SSF52540">
    <property type="entry name" value="P-loop containing nucleoside triphosphate hydrolases"/>
    <property type="match status" value="3"/>
</dbReference>
<dbReference type="InterPro" id="IPR027417">
    <property type="entry name" value="P-loop_NTPase"/>
</dbReference>
<feature type="domain" description="AAA+ ATPase" evidence="14">
    <location>
        <begin position="722"/>
        <end position="853"/>
    </location>
</feature>
<evidence type="ECO:0000313" key="15">
    <source>
        <dbReference type="EMBL" id="RHZ52738.1"/>
    </source>
</evidence>
<comment type="similarity">
    <text evidence="2">Belongs to the small GTPase superfamily. Rab family.</text>
</comment>
<dbReference type="SMART" id="SM00175">
    <property type="entry name" value="RAB"/>
    <property type="match status" value="1"/>
</dbReference>
<evidence type="ECO:0000256" key="3">
    <source>
        <dbReference type="ARBA" id="ARBA00022448"/>
    </source>
</evidence>
<dbReference type="InterPro" id="IPR003593">
    <property type="entry name" value="AAA+_ATPase"/>
</dbReference>
<name>A0A397GSU7_ASPTH</name>
<dbReference type="InterPro" id="IPR003959">
    <property type="entry name" value="ATPase_AAA_core"/>
</dbReference>
<comment type="subcellular location">
    <subcellularLocation>
        <location evidence="1">Cell membrane</location>
        <topology evidence="1">Lipid-anchor</topology>
        <orientation evidence="1">Cytoplasmic side</orientation>
    </subcellularLocation>
</comment>
<dbReference type="GO" id="GO:0005525">
    <property type="term" value="F:GTP binding"/>
    <property type="evidence" value="ECO:0007669"/>
    <property type="project" value="UniProtKB-KW"/>
</dbReference>
<evidence type="ECO:0000256" key="5">
    <source>
        <dbReference type="ARBA" id="ARBA00022741"/>
    </source>
</evidence>
<dbReference type="AlphaFoldDB" id="A0A397GSU7"/>
<feature type="domain" description="AAA+ ATPase" evidence="14">
    <location>
        <begin position="1006"/>
        <end position="1140"/>
    </location>
</feature>
<comment type="caution">
    <text evidence="15">The sequence shown here is derived from an EMBL/GenBank/DDBJ whole genome shotgun (WGS) entry which is preliminary data.</text>
</comment>
<evidence type="ECO:0000313" key="16">
    <source>
        <dbReference type="Proteomes" id="UP000215305"/>
    </source>
</evidence>
<evidence type="ECO:0000256" key="13">
    <source>
        <dbReference type="SAM" id="MobiDB-lite"/>
    </source>
</evidence>
<feature type="region of interest" description="Disordered" evidence="13">
    <location>
        <begin position="575"/>
        <end position="594"/>
    </location>
</feature>
<dbReference type="Gene3D" id="1.10.8.60">
    <property type="match status" value="2"/>
</dbReference>
<dbReference type="InterPro" id="IPR041569">
    <property type="entry name" value="AAA_lid_3"/>
</dbReference>
<dbReference type="InterPro" id="IPR005225">
    <property type="entry name" value="Small_GTP-bd"/>
</dbReference>
<reference evidence="15" key="1">
    <citation type="submission" date="2018-08" db="EMBL/GenBank/DDBJ databases">
        <title>Draft genome sequence of azole-resistant Aspergillus thermomutatus (Neosartorya pseudofischeri) strain HMR AF 39, isolated from a human nasal aspirate.</title>
        <authorList>
            <person name="Parent-Michaud M."/>
            <person name="Dufresne P.J."/>
            <person name="Fournier E."/>
            <person name="Martineau C."/>
            <person name="Moreira S."/>
            <person name="Perkins V."/>
            <person name="De Repentigny L."/>
            <person name="Dufresne S.F."/>
        </authorList>
    </citation>
    <scope>NUCLEOTIDE SEQUENCE [LARGE SCALE GENOMIC DNA]</scope>
    <source>
        <strain evidence="15">HMR AF 39</strain>
    </source>
</reference>
<dbReference type="FunFam" id="3.40.50.300:FF:001721">
    <property type="entry name" value="AAA family ATPase, putative"/>
    <property type="match status" value="1"/>
</dbReference>
<dbReference type="NCBIfam" id="TIGR00231">
    <property type="entry name" value="small_GTP"/>
    <property type="match status" value="1"/>
</dbReference>
<dbReference type="InterPro" id="IPR001806">
    <property type="entry name" value="Small_GTPase"/>
</dbReference>
<dbReference type="SMART" id="SM00173">
    <property type="entry name" value="RAS"/>
    <property type="match status" value="1"/>
</dbReference>
<evidence type="ECO:0000256" key="10">
    <source>
        <dbReference type="ARBA" id="ARBA00023288"/>
    </source>
</evidence>
<keyword evidence="8" id="KW-0342">GTP-binding</keyword>
<dbReference type="PANTHER" id="PTHR23077:SF27">
    <property type="entry name" value="ATPASE FAMILY GENE 2 PROTEIN HOMOLOG A"/>
    <property type="match status" value="1"/>
</dbReference>